<reference evidence="13 14" key="1">
    <citation type="journal article" date="2009" name="Curr. Microbiol.">
        <title>Molecular cloning and expression of a novel cholinephosphotransferase involved in glycoglycerophospholipid biosynthesis of Mycoplasma fermentans.</title>
        <authorList>
            <person name="Ishida N."/>
            <person name="Irikura D."/>
            <person name="Matsuda K."/>
            <person name="Sato S."/>
            <person name="Asano K."/>
        </authorList>
    </citation>
    <scope>NUCLEOTIDE SEQUENCE [LARGE SCALE GENOMIC DNA]</scope>
    <source>
        <strain evidence="14">ATCC 19989 / NBRC 14854 / NCTC 10117 / PG18</strain>
    </source>
</reference>
<name>C4XG73_MYCFP</name>
<dbReference type="PROSITE" id="PS00059">
    <property type="entry name" value="ADH_ZINC"/>
    <property type="match status" value="1"/>
</dbReference>
<comment type="catalytic activity">
    <reaction evidence="9">
        <text>a secondary alcohol + NAD(+) = a ketone + NADH + H(+)</text>
        <dbReference type="Rhea" id="RHEA:10740"/>
        <dbReference type="ChEBI" id="CHEBI:15378"/>
        <dbReference type="ChEBI" id="CHEBI:17087"/>
        <dbReference type="ChEBI" id="CHEBI:35681"/>
        <dbReference type="ChEBI" id="CHEBI:57540"/>
        <dbReference type="ChEBI" id="CHEBI:57945"/>
        <dbReference type="EC" id="1.1.1.1"/>
    </reaction>
</comment>
<dbReference type="SMART" id="SM00829">
    <property type="entry name" value="PKS_ER"/>
    <property type="match status" value="1"/>
</dbReference>
<dbReference type="AlphaFoldDB" id="C4XG73"/>
<dbReference type="Gene3D" id="3.90.180.10">
    <property type="entry name" value="Medium-chain alcohol dehydrogenases, catalytic domain"/>
    <property type="match status" value="1"/>
</dbReference>
<dbReference type="Pfam" id="PF00107">
    <property type="entry name" value="ADH_zinc_N"/>
    <property type="match status" value="1"/>
</dbReference>
<evidence type="ECO:0000256" key="5">
    <source>
        <dbReference type="ARBA" id="ARBA00022723"/>
    </source>
</evidence>
<dbReference type="CDD" id="cd08297">
    <property type="entry name" value="CAD3"/>
    <property type="match status" value="1"/>
</dbReference>
<sequence length="380" mass="42046">MMGMFPWMFYKTLKNYYYFFKEIDFMAKTTMKAFVVEKPKQWSVKEVPIPKPGPKQVLIRMETSGVCHTDLHAANYDWLVEPKYPLIPGHEGIGIVEKLGPGCTRLKKGDRVCLAWLHDACGLCEWCLQGEETLCPKQNMSAYTFDGSFAEYAIGHEDYVGIVPEGLDLITGAPVVCAGVTTYKAIKRAKARPGYWMVVIGVGGLGQLAIQYAKAMGYRPIGIDLTDEKCELALKSGAEFAFNSKKDPNFIQKLIEKTGGGAHAVINTSVATIAGEQGMEMLRRGGRQVLVGLPSKDKLGKDNIGVSVFWTVLFEKELAGSIVGTRLDLQESLQYAAEGKVKSEVTKVIKLEEVSEVFEKLQKGEFLGRAVIDFGYRGKK</sequence>
<evidence type="ECO:0000256" key="11">
    <source>
        <dbReference type="RuleBase" id="RU361277"/>
    </source>
</evidence>
<comment type="cofactor">
    <cofactor evidence="1 11">
        <name>Zn(2+)</name>
        <dbReference type="ChEBI" id="CHEBI:29105"/>
    </cofactor>
</comment>
<evidence type="ECO:0000256" key="6">
    <source>
        <dbReference type="ARBA" id="ARBA00022833"/>
    </source>
</evidence>
<keyword evidence="7" id="KW-0560">Oxidoreductase</keyword>
<keyword evidence="5 11" id="KW-0479">Metal-binding</keyword>
<evidence type="ECO:0000313" key="14">
    <source>
        <dbReference type="Proteomes" id="UP000006810"/>
    </source>
</evidence>
<evidence type="ECO:0000313" key="13">
    <source>
        <dbReference type="EMBL" id="BAH70145.1"/>
    </source>
</evidence>
<dbReference type="KEGG" id="mfp:MBIO_0880"/>
<comment type="similarity">
    <text evidence="2 11">Belongs to the zinc-containing alcohol dehydrogenase family.</text>
</comment>
<protein>
    <recommendedName>
        <fullName evidence="4">Alcohol dehydrogenase</fullName>
        <ecNumber evidence="3">1.1.1.1</ecNumber>
    </recommendedName>
</protein>
<evidence type="ECO:0000256" key="2">
    <source>
        <dbReference type="ARBA" id="ARBA00008072"/>
    </source>
</evidence>
<dbReference type="HOGENOM" id="CLU_026673_20_1_14"/>
<dbReference type="Pfam" id="PF08240">
    <property type="entry name" value="ADH_N"/>
    <property type="match status" value="1"/>
</dbReference>
<dbReference type="InterPro" id="IPR020843">
    <property type="entry name" value="ER"/>
</dbReference>
<evidence type="ECO:0000256" key="4">
    <source>
        <dbReference type="ARBA" id="ARBA00016352"/>
    </source>
</evidence>
<dbReference type="PANTHER" id="PTHR42940">
    <property type="entry name" value="ALCOHOL DEHYDROGENASE 1-RELATED"/>
    <property type="match status" value="1"/>
</dbReference>
<dbReference type="InterPro" id="IPR002328">
    <property type="entry name" value="ADH_Zn_CS"/>
</dbReference>
<dbReference type="PANTHER" id="PTHR42940:SF8">
    <property type="entry name" value="VACUOLAR PROTEIN SORTING-ASSOCIATED PROTEIN 11"/>
    <property type="match status" value="1"/>
</dbReference>
<keyword evidence="6 11" id="KW-0862">Zinc</keyword>
<dbReference type="InterPro" id="IPR013149">
    <property type="entry name" value="ADH-like_C"/>
</dbReference>
<evidence type="ECO:0000256" key="9">
    <source>
        <dbReference type="ARBA" id="ARBA00049164"/>
    </source>
</evidence>
<dbReference type="SUPFAM" id="SSF50129">
    <property type="entry name" value="GroES-like"/>
    <property type="match status" value="1"/>
</dbReference>
<evidence type="ECO:0000259" key="12">
    <source>
        <dbReference type="SMART" id="SM00829"/>
    </source>
</evidence>
<evidence type="ECO:0000256" key="1">
    <source>
        <dbReference type="ARBA" id="ARBA00001947"/>
    </source>
</evidence>
<organism evidence="13 14">
    <name type="scientific">Mycoplasmopsis fermentans (strain ATCC 19989 / NBRC 14854 / NCTC 10117 / PG18)</name>
    <name type="common">Mycoplasma fermentans</name>
    <dbReference type="NCBI Taxonomy" id="496833"/>
    <lineage>
        <taxon>Bacteria</taxon>
        <taxon>Bacillati</taxon>
        <taxon>Mycoplasmatota</taxon>
        <taxon>Mycoplasmoidales</taxon>
        <taxon>Metamycoplasmataceae</taxon>
        <taxon>Mycoplasmopsis</taxon>
    </lineage>
</organism>
<feature type="domain" description="Enoyl reductase (ER)" evidence="12">
    <location>
        <begin position="29"/>
        <end position="372"/>
    </location>
</feature>
<dbReference type="EC" id="1.1.1.1" evidence="3"/>
<evidence type="ECO:0000256" key="7">
    <source>
        <dbReference type="ARBA" id="ARBA00023002"/>
    </source>
</evidence>
<gene>
    <name evidence="13" type="ordered locus">MBIO_0880</name>
</gene>
<dbReference type="EMBL" id="AP009608">
    <property type="protein sequence ID" value="BAH70145.1"/>
    <property type="molecule type" value="Genomic_DNA"/>
</dbReference>
<dbReference type="InterPro" id="IPR011032">
    <property type="entry name" value="GroES-like_sf"/>
</dbReference>
<dbReference type="InterPro" id="IPR013154">
    <property type="entry name" value="ADH-like_N"/>
</dbReference>
<keyword evidence="8" id="KW-0520">NAD</keyword>
<keyword evidence="14" id="KW-1185">Reference proteome</keyword>
<dbReference type="eggNOG" id="COG1064">
    <property type="taxonomic scope" value="Bacteria"/>
</dbReference>
<evidence type="ECO:0000256" key="10">
    <source>
        <dbReference type="ARBA" id="ARBA00049243"/>
    </source>
</evidence>
<dbReference type="GO" id="GO:0008270">
    <property type="term" value="F:zinc ion binding"/>
    <property type="evidence" value="ECO:0007669"/>
    <property type="project" value="InterPro"/>
</dbReference>
<dbReference type="SUPFAM" id="SSF51735">
    <property type="entry name" value="NAD(P)-binding Rossmann-fold domains"/>
    <property type="match status" value="1"/>
</dbReference>
<comment type="catalytic activity">
    <reaction evidence="10">
        <text>a primary alcohol + NAD(+) = an aldehyde + NADH + H(+)</text>
        <dbReference type="Rhea" id="RHEA:10736"/>
        <dbReference type="ChEBI" id="CHEBI:15378"/>
        <dbReference type="ChEBI" id="CHEBI:15734"/>
        <dbReference type="ChEBI" id="CHEBI:17478"/>
        <dbReference type="ChEBI" id="CHEBI:57540"/>
        <dbReference type="ChEBI" id="CHEBI:57945"/>
        <dbReference type="EC" id="1.1.1.1"/>
    </reaction>
</comment>
<dbReference type="PATRIC" id="fig|496833.3.peg.475"/>
<dbReference type="GO" id="GO:0004022">
    <property type="term" value="F:alcohol dehydrogenase (NAD+) activity"/>
    <property type="evidence" value="ECO:0007669"/>
    <property type="project" value="UniProtKB-EC"/>
</dbReference>
<evidence type="ECO:0000256" key="3">
    <source>
        <dbReference type="ARBA" id="ARBA00013190"/>
    </source>
</evidence>
<dbReference type="Gene3D" id="3.40.50.720">
    <property type="entry name" value="NAD(P)-binding Rossmann-like Domain"/>
    <property type="match status" value="1"/>
</dbReference>
<dbReference type="FunFam" id="3.40.50.720:FF:000039">
    <property type="entry name" value="Alcohol dehydrogenase AdhP"/>
    <property type="match status" value="1"/>
</dbReference>
<evidence type="ECO:0000256" key="8">
    <source>
        <dbReference type="ARBA" id="ARBA00023027"/>
    </source>
</evidence>
<proteinExistence type="inferred from homology"/>
<accession>C4XG73</accession>
<dbReference type="InterPro" id="IPR036291">
    <property type="entry name" value="NAD(P)-bd_dom_sf"/>
</dbReference>
<dbReference type="Proteomes" id="UP000006810">
    <property type="component" value="Chromosome"/>
</dbReference>